<dbReference type="EMBL" id="JAVDTF010000001">
    <property type="protein sequence ID" value="MDR6782313.1"/>
    <property type="molecule type" value="Genomic_DNA"/>
</dbReference>
<dbReference type="Proteomes" id="UP001246858">
    <property type="component" value="Unassembled WGS sequence"/>
</dbReference>
<proteinExistence type="predicted"/>
<comment type="caution">
    <text evidence="1">The sequence shown here is derived from an EMBL/GenBank/DDBJ whole genome shotgun (WGS) entry which is preliminary data.</text>
</comment>
<organism evidence="1 2">
    <name type="scientific">Pedobacter africanus</name>
    <dbReference type="NCBI Taxonomy" id="151894"/>
    <lineage>
        <taxon>Bacteria</taxon>
        <taxon>Pseudomonadati</taxon>
        <taxon>Bacteroidota</taxon>
        <taxon>Sphingobacteriia</taxon>
        <taxon>Sphingobacteriales</taxon>
        <taxon>Sphingobacteriaceae</taxon>
        <taxon>Pedobacter</taxon>
    </lineage>
</organism>
<gene>
    <name evidence="1" type="ORF">J2X78_000865</name>
</gene>
<accession>A0ACC6KT60</accession>
<name>A0ACC6KT60_9SPHI</name>
<sequence length="638" mass="74151">MNSTSTIFARFLFCGILIFCACRNGENTAKVQKENAQTTRPEKDYLATIIAQDTLSTEAYKRAIEREISDFKVYNHPYDSYFHYFKARKYLLEKKQDSAVAAYQKMKGKTPDDDVQILKTYGVLSQSFGDGLLVEPKVMEKIFAAIEIAERVHSRIRYRFYDLLAKAYFQNKNEEKSLKYSDLYFEQHPYKAHPVVKQRYYDISFMLASRLGNYQKMRFYNGKARELAFKIGDSLAIARTYNNESQIYARQNQTVKTLEYSKKYFNYLKKSNNLNDIAYNNLATSFIRNKQPDSAIKYYREGIELEKNNKFNKQKELHYNGLKDAYILKGDFVRALEAADSSYTIGFRNHNAIEAVKIAEIQEKYETEKKDRSIVELNERNKLNETLITQQRWTLVLLTLIFLGVLFFFYFLYRQQRLKGKNTLLKSENQRLNIEHKLLQTQLNPHFIFNAIANLQSLIASGHVDESVSYLNSFSGLLRGVLEQNRKDFIALAEELSSLNDYIRLQQMRYDGVFNYQIIVDENLSLEHTLIPPMLIQPFVENAIEHGFRHINYKGALEISFNKENKFLVIKVDDNGSGINNNDVNKQKKQSLAQVILKERLALLFVSNGQNAKFTVNDKKQGGGQGVIAEIIIPLIEE</sequence>
<evidence type="ECO:0000313" key="2">
    <source>
        <dbReference type="Proteomes" id="UP001246858"/>
    </source>
</evidence>
<keyword evidence="2" id="KW-1185">Reference proteome</keyword>
<evidence type="ECO:0000313" key="1">
    <source>
        <dbReference type="EMBL" id="MDR6782313.1"/>
    </source>
</evidence>
<protein>
    <submittedName>
        <fullName evidence="1">Tetratricopeptide (TPR) repeat protein</fullName>
    </submittedName>
</protein>
<reference evidence="1" key="1">
    <citation type="submission" date="2023-07" db="EMBL/GenBank/DDBJ databases">
        <title>Sorghum-associated microbial communities from plants grown in Nebraska, USA.</title>
        <authorList>
            <person name="Schachtman D."/>
        </authorList>
    </citation>
    <scope>NUCLEOTIDE SEQUENCE</scope>
    <source>
        <strain evidence="1">2697</strain>
    </source>
</reference>